<evidence type="ECO:0000313" key="2">
    <source>
        <dbReference type="Proteomes" id="UP000230046"/>
    </source>
</evidence>
<organism evidence="1 2">
    <name type="scientific">Prevotella intermedia</name>
    <dbReference type="NCBI Taxonomy" id="28131"/>
    <lineage>
        <taxon>Bacteria</taxon>
        <taxon>Pseudomonadati</taxon>
        <taxon>Bacteroidota</taxon>
        <taxon>Bacteroidia</taxon>
        <taxon>Bacteroidales</taxon>
        <taxon>Prevotellaceae</taxon>
        <taxon>Prevotella</taxon>
    </lineage>
</organism>
<reference evidence="1 2" key="1">
    <citation type="submission" date="2017-11" db="EMBL/GenBank/DDBJ databases">
        <title>Genome sequencing of Prevotella intermedia KCOM 1653.</title>
        <authorList>
            <person name="Kook J.-K."/>
            <person name="Park S.-N."/>
            <person name="Lim Y.K."/>
        </authorList>
    </citation>
    <scope>NUCLEOTIDE SEQUENCE [LARGE SCALE GENOMIC DNA]</scope>
    <source>
        <strain evidence="1 2">KCOM 1653</strain>
    </source>
</reference>
<proteinExistence type="predicted"/>
<accession>A0A2G8IB49</accession>
<dbReference type="EMBL" id="PEKN01000001">
    <property type="protein sequence ID" value="PIK20669.1"/>
    <property type="molecule type" value="Genomic_DNA"/>
</dbReference>
<gene>
    <name evidence="1" type="ORF">CTI18_04670</name>
</gene>
<evidence type="ECO:0000313" key="1">
    <source>
        <dbReference type="EMBL" id="PIK20669.1"/>
    </source>
</evidence>
<dbReference type="Proteomes" id="UP000230046">
    <property type="component" value="Unassembled WGS sequence"/>
</dbReference>
<dbReference type="AlphaFoldDB" id="A0A2G8IB49"/>
<comment type="caution">
    <text evidence="1">The sequence shown here is derived from an EMBL/GenBank/DDBJ whole genome shotgun (WGS) entry which is preliminary data.</text>
</comment>
<protein>
    <submittedName>
        <fullName evidence="1">Uncharacterized protein</fullName>
    </submittedName>
</protein>
<name>A0A2G8IB49_PREIN</name>
<sequence length="101" mass="11696">MQKSHFYRAKEALLKGQSAAFTTLFCSFRNILCLILHNKKAYSIHTYTHNSILTADRQKDKYCTQKVPLFAINLLAVQKNANIGVFHGQKINYSRFVFCTY</sequence>